<gene>
    <name evidence="2" type="ORF">E2562_032667</name>
</gene>
<dbReference type="PANTHER" id="PTHR33414">
    <property type="entry name" value="PROTEIN PLASTID MOVEMENT IMPAIRED 1-RELATED 1"/>
    <property type="match status" value="1"/>
</dbReference>
<dbReference type="PANTHER" id="PTHR33414:SF5">
    <property type="entry name" value="OS02G0817100 PROTEIN"/>
    <property type="match status" value="1"/>
</dbReference>
<dbReference type="OrthoDB" id="773002at2759"/>
<evidence type="ECO:0000256" key="1">
    <source>
        <dbReference type="SAM" id="MobiDB-lite"/>
    </source>
</evidence>
<dbReference type="AlphaFoldDB" id="A0A6G1FEL7"/>
<reference evidence="2 3" key="1">
    <citation type="submission" date="2019-11" db="EMBL/GenBank/DDBJ databases">
        <title>Whole genome sequence of Oryza granulata.</title>
        <authorList>
            <person name="Li W."/>
        </authorList>
    </citation>
    <scope>NUCLEOTIDE SEQUENCE [LARGE SCALE GENOMIC DNA]</scope>
    <source>
        <strain evidence="3">cv. Menghai</strain>
        <tissue evidence="2">Leaf</tissue>
    </source>
</reference>
<comment type="caution">
    <text evidence="2">The sequence shown here is derived from an EMBL/GenBank/DDBJ whole genome shotgun (WGS) entry which is preliminary data.</text>
</comment>
<organism evidence="2 3">
    <name type="scientific">Oryza meyeriana var. granulata</name>
    <dbReference type="NCBI Taxonomy" id="110450"/>
    <lineage>
        <taxon>Eukaryota</taxon>
        <taxon>Viridiplantae</taxon>
        <taxon>Streptophyta</taxon>
        <taxon>Embryophyta</taxon>
        <taxon>Tracheophyta</taxon>
        <taxon>Spermatophyta</taxon>
        <taxon>Magnoliopsida</taxon>
        <taxon>Liliopsida</taxon>
        <taxon>Poales</taxon>
        <taxon>Poaceae</taxon>
        <taxon>BOP clade</taxon>
        <taxon>Oryzoideae</taxon>
        <taxon>Oryzeae</taxon>
        <taxon>Oryzinae</taxon>
        <taxon>Oryza</taxon>
        <taxon>Oryza meyeriana</taxon>
    </lineage>
</organism>
<name>A0A6G1FEL7_9ORYZ</name>
<sequence>MVGKPQHHGSSSLVAEELNLLHRDGGGEGGRRGLGQWKCRLLGSLAGLGRPRRARCVVCLQVQHVTGLPPAAEGRGVVVGWRSKGGEGEHTAPVSVSHGAAAFDEVFLNYFSAGGATLRSFAVWAALVDSARGDLGSFPVDLTEIATAESSNPRFGGKALSFPLGGAAAGAVLTVSVYCRVMEQEENHGGANGHARAERKNKGKGSYASCLPDLSCLRNRPSSAAAAAASGSARRAASLRSDRGGFITIENSVAEMEGGGGGGFGRVDDVDEEGAGFITMEKGTISSRSRRPPAEEEEEMGDMEDEKPCLLMELAPEEAAAAAFEVEKVEEEFLAMLEDKYWARSKEIEKGLGVSLDVGLDLGLDLDSLIKDAEMELAKAEQAWRSKVGAAIVEEEEYKELVRRWSARDAHAAAAYWPAAAFAFGSPI</sequence>
<dbReference type="EMBL" id="SPHZ02000001">
    <property type="protein sequence ID" value="KAF0935408.1"/>
    <property type="molecule type" value="Genomic_DNA"/>
</dbReference>
<evidence type="ECO:0000313" key="3">
    <source>
        <dbReference type="Proteomes" id="UP000479710"/>
    </source>
</evidence>
<protein>
    <recommendedName>
        <fullName evidence="4">C2 NT-type domain-containing protein</fullName>
    </recommendedName>
</protein>
<proteinExistence type="predicted"/>
<feature type="region of interest" description="Disordered" evidence="1">
    <location>
        <begin position="187"/>
        <end position="206"/>
    </location>
</feature>
<keyword evidence="3" id="KW-1185">Reference proteome</keyword>
<evidence type="ECO:0000313" key="2">
    <source>
        <dbReference type="EMBL" id="KAF0935408.1"/>
    </source>
</evidence>
<evidence type="ECO:0008006" key="4">
    <source>
        <dbReference type="Google" id="ProtNLM"/>
    </source>
</evidence>
<dbReference type="Proteomes" id="UP000479710">
    <property type="component" value="Unassembled WGS sequence"/>
</dbReference>
<dbReference type="InterPro" id="IPR039614">
    <property type="entry name" value="PMI1-like"/>
</dbReference>
<accession>A0A6G1FEL7</accession>
<feature type="region of interest" description="Disordered" evidence="1">
    <location>
        <begin position="284"/>
        <end position="303"/>
    </location>
</feature>